<evidence type="ECO:0000256" key="4">
    <source>
        <dbReference type="ARBA" id="ARBA00023277"/>
    </source>
</evidence>
<organism evidence="6 7">
    <name type="scientific">Sphingomonas immobilis</name>
    <dbReference type="NCBI Taxonomy" id="3063997"/>
    <lineage>
        <taxon>Bacteria</taxon>
        <taxon>Pseudomonadati</taxon>
        <taxon>Pseudomonadota</taxon>
        <taxon>Alphaproteobacteria</taxon>
        <taxon>Sphingomonadales</taxon>
        <taxon>Sphingomonadaceae</taxon>
        <taxon>Sphingomonas</taxon>
    </lineage>
</organism>
<accession>A0ABT8ZTE0</accession>
<dbReference type="EMBL" id="JAUQSZ010000001">
    <property type="protein sequence ID" value="MDO7840834.1"/>
    <property type="molecule type" value="Genomic_DNA"/>
</dbReference>
<dbReference type="PANTHER" id="PTHR10091:SF0">
    <property type="entry name" value="GALACTOSE MUTAROTASE"/>
    <property type="match status" value="1"/>
</dbReference>
<evidence type="ECO:0000313" key="7">
    <source>
        <dbReference type="Proteomes" id="UP001176468"/>
    </source>
</evidence>
<evidence type="ECO:0000256" key="3">
    <source>
        <dbReference type="ARBA" id="ARBA00023235"/>
    </source>
</evidence>
<dbReference type="InterPro" id="IPR014718">
    <property type="entry name" value="GH-type_carb-bd"/>
</dbReference>
<comment type="catalytic activity">
    <reaction evidence="5">
        <text>alpha-D-glucose = beta-D-glucose</text>
        <dbReference type="Rhea" id="RHEA:10264"/>
        <dbReference type="ChEBI" id="CHEBI:15903"/>
        <dbReference type="ChEBI" id="CHEBI:17925"/>
        <dbReference type="EC" id="5.1.3.3"/>
    </reaction>
</comment>
<dbReference type="InterPro" id="IPR011013">
    <property type="entry name" value="Gal_mutarotase_sf_dom"/>
</dbReference>
<evidence type="ECO:0000256" key="2">
    <source>
        <dbReference type="ARBA" id="ARBA00006206"/>
    </source>
</evidence>
<dbReference type="GO" id="GO:0016853">
    <property type="term" value="F:isomerase activity"/>
    <property type="evidence" value="ECO:0007669"/>
    <property type="project" value="UniProtKB-KW"/>
</dbReference>
<dbReference type="PIRSF" id="PIRSF005096">
    <property type="entry name" value="GALM"/>
    <property type="match status" value="1"/>
</dbReference>
<comment type="similarity">
    <text evidence="2 5">Belongs to the aldose epimerase family.</text>
</comment>
<name>A0ABT8ZTE0_9SPHN</name>
<dbReference type="CDD" id="cd09019">
    <property type="entry name" value="galactose_mutarotase_like"/>
    <property type="match status" value="1"/>
</dbReference>
<keyword evidence="4 5" id="KW-0119">Carbohydrate metabolism</keyword>
<dbReference type="InterPro" id="IPR015443">
    <property type="entry name" value="Aldose_1-epimerase"/>
</dbReference>
<evidence type="ECO:0000256" key="1">
    <source>
        <dbReference type="ARBA" id="ARBA00005028"/>
    </source>
</evidence>
<dbReference type="InterPro" id="IPR047215">
    <property type="entry name" value="Galactose_mutarotase-like"/>
</dbReference>
<dbReference type="PANTHER" id="PTHR10091">
    <property type="entry name" value="ALDOSE-1-EPIMERASE"/>
    <property type="match status" value="1"/>
</dbReference>
<keyword evidence="7" id="KW-1185">Reference proteome</keyword>
<reference evidence="6" key="1">
    <citation type="submission" date="2023-07" db="EMBL/GenBank/DDBJ databases">
        <authorList>
            <person name="Kim M.K."/>
        </authorList>
    </citation>
    <scope>NUCLEOTIDE SEQUENCE</scope>
    <source>
        <strain evidence="6">CA1-15</strain>
    </source>
</reference>
<proteinExistence type="inferred from homology"/>
<dbReference type="Proteomes" id="UP001176468">
    <property type="component" value="Unassembled WGS sequence"/>
</dbReference>
<dbReference type="RefSeq" id="WP_304559102.1">
    <property type="nucleotide sequence ID" value="NZ_JAUQSZ010000001.1"/>
</dbReference>
<dbReference type="InterPro" id="IPR008183">
    <property type="entry name" value="Aldose_1/G6P_1-epimerase"/>
</dbReference>
<evidence type="ECO:0000313" key="6">
    <source>
        <dbReference type="EMBL" id="MDO7840834.1"/>
    </source>
</evidence>
<comment type="caution">
    <text evidence="6">The sequence shown here is derived from an EMBL/GenBank/DDBJ whole genome shotgun (WGS) entry which is preliminary data.</text>
</comment>
<dbReference type="NCBIfam" id="NF008277">
    <property type="entry name" value="PRK11055.1"/>
    <property type="match status" value="1"/>
</dbReference>
<dbReference type="Gene3D" id="2.70.98.10">
    <property type="match status" value="1"/>
</dbReference>
<dbReference type="EC" id="5.1.3.3" evidence="5"/>
<protein>
    <recommendedName>
        <fullName evidence="5">Aldose 1-epimerase</fullName>
        <ecNumber evidence="5">5.1.3.3</ecNumber>
    </recommendedName>
</protein>
<dbReference type="Pfam" id="PF01263">
    <property type="entry name" value="Aldose_epim"/>
    <property type="match status" value="1"/>
</dbReference>
<sequence length="364" mass="38387">MTTARAHAAEAKRETAGTLKDGTAIEAVTLSNGKGVSARIISFGATLQSLMTPDREGRLADIELGYDDIQSYADHPNYWGASVGRYANRIAGGKFTLDGKAYQLSQNDKANSLHGGAKGFDKRNWRIVAVKSGAQASVTLALTSEAGDQGYPGTLKVTATYALNDAGDLTIDYGATSDAATIVNLTNHAIFNLAGEGAPGGVGGHRLTIPASRYTPVDAALIPTGELKPVAGTVFDFTKGKIIEGSLRDGRDPQIVAGRGVDHNFALDAGATKEPKLAARLEDPASGRVLEVWSDQPGVQVYTGNFLDGTLIGKQGHLYRMGDGIALEPQLFPDTPNQPAFGSARVDPAHPYHHRMIFRLSTTG</sequence>
<dbReference type="SUPFAM" id="SSF74650">
    <property type="entry name" value="Galactose mutarotase-like"/>
    <property type="match status" value="1"/>
</dbReference>
<comment type="pathway">
    <text evidence="1 5">Carbohydrate metabolism; hexose metabolism.</text>
</comment>
<evidence type="ECO:0000256" key="5">
    <source>
        <dbReference type="PIRNR" id="PIRNR005096"/>
    </source>
</evidence>
<keyword evidence="3 5" id="KW-0413">Isomerase</keyword>
<gene>
    <name evidence="6" type="ORF">Q5H94_00715</name>
</gene>